<organism evidence="2 3">
    <name type="scientific">Sporolactobacillus mangiferae</name>
    <dbReference type="NCBI Taxonomy" id="2940498"/>
    <lineage>
        <taxon>Bacteria</taxon>
        <taxon>Bacillati</taxon>
        <taxon>Bacillota</taxon>
        <taxon>Bacilli</taxon>
        <taxon>Bacillales</taxon>
        <taxon>Sporolactobacillaceae</taxon>
        <taxon>Sporolactobacillus</taxon>
    </lineage>
</organism>
<dbReference type="RefSeq" id="WP_249101876.1">
    <property type="nucleotide sequence ID" value="NZ_JAMAST010000012.1"/>
</dbReference>
<evidence type="ECO:0000313" key="3">
    <source>
        <dbReference type="Proteomes" id="UP001203004"/>
    </source>
</evidence>
<feature type="region of interest" description="Disordered" evidence="1">
    <location>
        <begin position="49"/>
        <end position="84"/>
    </location>
</feature>
<protein>
    <recommendedName>
        <fullName evidence="4">Flagellar hook-length control protein FliK</fullName>
    </recommendedName>
</protein>
<gene>
    <name evidence="2" type="ORF">M3N64_10125</name>
</gene>
<evidence type="ECO:0008006" key="4">
    <source>
        <dbReference type="Google" id="ProtNLM"/>
    </source>
</evidence>
<keyword evidence="3" id="KW-1185">Reference proteome</keyword>
<dbReference type="Proteomes" id="UP001203004">
    <property type="component" value="Unassembled WGS sequence"/>
</dbReference>
<reference evidence="2 3" key="1">
    <citation type="submission" date="2022-05" db="EMBL/GenBank/DDBJ databases">
        <title>Sporolactobacillus sp nov CPB3-1, isolated from tree bark (Mangifera indica L.).</title>
        <authorList>
            <person name="Phuengjayaem S."/>
            <person name="Tanasupawat S."/>
        </authorList>
    </citation>
    <scope>NUCLEOTIDE SEQUENCE [LARGE SCALE GENOMIC DNA]</scope>
    <source>
        <strain evidence="2 3">CPB3-1</strain>
    </source>
</reference>
<proteinExistence type="predicted"/>
<comment type="caution">
    <text evidence="2">The sequence shown here is derived from an EMBL/GenBank/DDBJ whole genome shotgun (WGS) entry which is preliminary data.</text>
</comment>
<dbReference type="EMBL" id="JAMAST010000012">
    <property type="protein sequence ID" value="MCL1632294.1"/>
    <property type="molecule type" value="Genomic_DNA"/>
</dbReference>
<sequence>MSLSMATPLLSLLEQSQAAQSLPVSQSQSNEEKKAASAFAQLLASSLTRQSSSQSLNSFSGDTDTSETASSLGSLGTLSGTSSSSASADEWLWLLLEQSLNNGYQTTDSLTDGANLSTVPDTAETSAASQYML</sequence>
<accession>A0ABT0MBQ3</accession>
<evidence type="ECO:0000256" key="1">
    <source>
        <dbReference type="SAM" id="MobiDB-lite"/>
    </source>
</evidence>
<name>A0ABT0MBQ3_9BACL</name>
<evidence type="ECO:0000313" key="2">
    <source>
        <dbReference type="EMBL" id="MCL1632294.1"/>
    </source>
</evidence>